<dbReference type="AlphaFoldDB" id="A0A1I0Y2R0"/>
<evidence type="ECO:0000313" key="8">
    <source>
        <dbReference type="Proteomes" id="UP000199012"/>
    </source>
</evidence>
<dbReference type="STRING" id="988821.SAMN05421867_106145"/>
<accession>A0A1I0Y2R0</accession>
<dbReference type="InterPro" id="IPR003018">
    <property type="entry name" value="GAF"/>
</dbReference>
<evidence type="ECO:0000256" key="2">
    <source>
        <dbReference type="ARBA" id="ARBA00022777"/>
    </source>
</evidence>
<evidence type="ECO:0000256" key="4">
    <source>
        <dbReference type="ARBA" id="ARBA00023163"/>
    </source>
</evidence>
<evidence type="ECO:0000256" key="1">
    <source>
        <dbReference type="ARBA" id="ARBA00022679"/>
    </source>
</evidence>
<dbReference type="Proteomes" id="UP000199012">
    <property type="component" value="Unassembled WGS sequence"/>
</dbReference>
<dbReference type="Gene3D" id="1.10.10.10">
    <property type="entry name" value="Winged helix-like DNA-binding domain superfamily/Winged helix DNA-binding domain"/>
    <property type="match status" value="1"/>
</dbReference>
<dbReference type="RefSeq" id="WP_175499399.1">
    <property type="nucleotide sequence ID" value="NZ_BONM01000021.1"/>
</dbReference>
<protein>
    <submittedName>
        <fullName evidence="7">GAF domain-containing protein</fullName>
    </submittedName>
</protein>
<dbReference type="InterPro" id="IPR011006">
    <property type="entry name" value="CheY-like_superfamily"/>
</dbReference>
<reference evidence="7 8" key="1">
    <citation type="submission" date="2016-10" db="EMBL/GenBank/DDBJ databases">
        <authorList>
            <person name="de Groot N.N."/>
        </authorList>
    </citation>
    <scope>NUCLEOTIDE SEQUENCE [LARGE SCALE GENOMIC DNA]</scope>
    <source>
        <strain evidence="7 8">CGMCC 4.6945</strain>
    </source>
</reference>
<evidence type="ECO:0000259" key="6">
    <source>
        <dbReference type="PROSITE" id="PS50921"/>
    </source>
</evidence>
<dbReference type="PROSITE" id="PS50921">
    <property type="entry name" value="ANTAR"/>
    <property type="match status" value="1"/>
</dbReference>
<feature type="domain" description="ANTAR" evidence="6">
    <location>
        <begin position="169"/>
        <end position="230"/>
    </location>
</feature>
<keyword evidence="1" id="KW-0808">Transferase</keyword>
<feature type="region of interest" description="Disordered" evidence="5">
    <location>
        <begin position="245"/>
        <end position="272"/>
    </location>
</feature>
<dbReference type="Pfam" id="PF03861">
    <property type="entry name" value="ANTAR"/>
    <property type="match status" value="1"/>
</dbReference>
<name>A0A1I0Y2R0_9CELL</name>
<dbReference type="Pfam" id="PF13185">
    <property type="entry name" value="GAF_2"/>
    <property type="match status" value="1"/>
</dbReference>
<dbReference type="EMBL" id="FOKA01000006">
    <property type="protein sequence ID" value="SFB07605.1"/>
    <property type="molecule type" value="Genomic_DNA"/>
</dbReference>
<keyword evidence="8" id="KW-1185">Reference proteome</keyword>
<dbReference type="InterPro" id="IPR029016">
    <property type="entry name" value="GAF-like_dom_sf"/>
</dbReference>
<evidence type="ECO:0000256" key="5">
    <source>
        <dbReference type="SAM" id="MobiDB-lite"/>
    </source>
</evidence>
<keyword evidence="3" id="KW-0805">Transcription regulation</keyword>
<dbReference type="GO" id="GO:0003723">
    <property type="term" value="F:RNA binding"/>
    <property type="evidence" value="ECO:0007669"/>
    <property type="project" value="InterPro"/>
</dbReference>
<evidence type="ECO:0000313" key="7">
    <source>
        <dbReference type="EMBL" id="SFB07605.1"/>
    </source>
</evidence>
<feature type="compositionally biased region" description="Basic and acidic residues" evidence="5">
    <location>
        <begin position="253"/>
        <end position="272"/>
    </location>
</feature>
<proteinExistence type="predicted"/>
<dbReference type="InterPro" id="IPR036388">
    <property type="entry name" value="WH-like_DNA-bd_sf"/>
</dbReference>
<keyword evidence="2" id="KW-0418">Kinase</keyword>
<dbReference type="Gene3D" id="3.30.450.40">
    <property type="match status" value="1"/>
</dbReference>
<dbReference type="GO" id="GO:0016301">
    <property type="term" value="F:kinase activity"/>
    <property type="evidence" value="ECO:0007669"/>
    <property type="project" value="UniProtKB-KW"/>
</dbReference>
<gene>
    <name evidence="7" type="ORF">SAMN05421867_106145</name>
</gene>
<keyword evidence="4" id="KW-0804">Transcription</keyword>
<sequence>MVILLPPTALAEACLRVVALPRCTTSTHAVLAGAARVVLATVPGAAAVSVQLGRAAEPAEIAATSPTAAQVDGWQIQTGEGPCVQASDTATTVLTADLRDDARWPRLARRAGSAAAPAVLSAPVLDEGVVVGGVNVYGGAVGAFGDEHAAVVVTLAAAVASAVAHAQALADGHALADQLRQALVSRAVIDQAKGIVVAHRGGTPYEAFAFLSALSQHRNVKLRDLARDLVEQGALTVGARATGLLRDAAGPRPGDEGGGRGAQRGRESRSSR</sequence>
<dbReference type="SMART" id="SM01012">
    <property type="entry name" value="ANTAR"/>
    <property type="match status" value="1"/>
</dbReference>
<dbReference type="InterPro" id="IPR005561">
    <property type="entry name" value="ANTAR"/>
</dbReference>
<organism evidence="7 8">
    <name type="scientific">Cellulomonas marina</name>
    <dbReference type="NCBI Taxonomy" id="988821"/>
    <lineage>
        <taxon>Bacteria</taxon>
        <taxon>Bacillati</taxon>
        <taxon>Actinomycetota</taxon>
        <taxon>Actinomycetes</taxon>
        <taxon>Micrococcales</taxon>
        <taxon>Cellulomonadaceae</taxon>
        <taxon>Cellulomonas</taxon>
    </lineage>
</organism>
<dbReference type="SUPFAM" id="SSF55781">
    <property type="entry name" value="GAF domain-like"/>
    <property type="match status" value="1"/>
</dbReference>
<dbReference type="SUPFAM" id="SSF52172">
    <property type="entry name" value="CheY-like"/>
    <property type="match status" value="1"/>
</dbReference>
<evidence type="ECO:0000256" key="3">
    <source>
        <dbReference type="ARBA" id="ARBA00023015"/>
    </source>
</evidence>